<dbReference type="SFLD" id="SFLDF00295">
    <property type="entry name" value="threonylcarbamoyladenosine_tRN"/>
    <property type="match status" value="1"/>
</dbReference>
<dbReference type="Pfam" id="PF00919">
    <property type="entry name" value="UPF0004"/>
    <property type="match status" value="1"/>
</dbReference>
<dbReference type="Pfam" id="PF04055">
    <property type="entry name" value="Radical_SAM"/>
    <property type="match status" value="1"/>
</dbReference>
<evidence type="ECO:0000256" key="8">
    <source>
        <dbReference type="ARBA" id="ARBA00023004"/>
    </source>
</evidence>
<dbReference type="InterPro" id="IPR005839">
    <property type="entry name" value="Methylthiotransferase"/>
</dbReference>
<evidence type="ECO:0000259" key="14">
    <source>
        <dbReference type="PROSITE" id="PS51918"/>
    </source>
</evidence>
<dbReference type="PANTHER" id="PTHR11918:SF45">
    <property type="entry name" value="THREONYLCARBAMOYLADENOSINE TRNA METHYLTHIOTRANSFERASE"/>
    <property type="match status" value="1"/>
</dbReference>
<accession>A0ABR7IR20</accession>
<dbReference type="PROSITE" id="PS51449">
    <property type="entry name" value="MTTASE_N"/>
    <property type="match status" value="1"/>
</dbReference>
<dbReference type="PANTHER" id="PTHR11918">
    <property type="entry name" value="RADICAL SAM PROTEINS"/>
    <property type="match status" value="1"/>
</dbReference>
<organism evidence="15 16">
    <name type="scientific">Clostridium facile</name>
    <dbReference type="NCBI Taxonomy" id="2763035"/>
    <lineage>
        <taxon>Bacteria</taxon>
        <taxon>Bacillati</taxon>
        <taxon>Bacillota</taxon>
        <taxon>Clostridia</taxon>
        <taxon>Eubacteriales</taxon>
        <taxon>Clostridiaceae</taxon>
        <taxon>Clostridium</taxon>
    </lineage>
</organism>
<keyword evidence="5" id="KW-0808">Transferase</keyword>
<dbReference type="NCBIfam" id="TIGR01579">
    <property type="entry name" value="MiaB-like-C"/>
    <property type="match status" value="1"/>
</dbReference>
<keyword evidence="8" id="KW-0408">Iron</keyword>
<evidence type="ECO:0000313" key="15">
    <source>
        <dbReference type="EMBL" id="MBC5787558.1"/>
    </source>
</evidence>
<evidence type="ECO:0000256" key="9">
    <source>
        <dbReference type="ARBA" id="ARBA00023014"/>
    </source>
</evidence>
<proteinExistence type="predicted"/>
<dbReference type="EMBL" id="JACOQK010000001">
    <property type="protein sequence ID" value="MBC5787558.1"/>
    <property type="molecule type" value="Genomic_DNA"/>
</dbReference>
<dbReference type="InterPro" id="IPR002792">
    <property type="entry name" value="TRAM_dom"/>
</dbReference>
<dbReference type="InterPro" id="IPR038135">
    <property type="entry name" value="Methylthiotransferase_N_sf"/>
</dbReference>
<evidence type="ECO:0000256" key="11">
    <source>
        <dbReference type="ARBA" id="ARBA00051661"/>
    </source>
</evidence>
<dbReference type="Gene3D" id="3.80.30.20">
    <property type="entry name" value="tm_1862 like domain"/>
    <property type="match status" value="1"/>
</dbReference>
<feature type="domain" description="TRAM" evidence="12">
    <location>
        <begin position="370"/>
        <end position="430"/>
    </location>
</feature>
<feature type="domain" description="MTTase N-terminal" evidence="13">
    <location>
        <begin position="1"/>
        <end position="113"/>
    </location>
</feature>
<dbReference type="Proteomes" id="UP000649151">
    <property type="component" value="Unassembled WGS sequence"/>
</dbReference>
<evidence type="ECO:0000256" key="7">
    <source>
        <dbReference type="ARBA" id="ARBA00022723"/>
    </source>
</evidence>
<dbReference type="RefSeq" id="WP_186996464.1">
    <property type="nucleotide sequence ID" value="NZ_JACOQK010000001.1"/>
</dbReference>
<keyword evidence="4" id="KW-0004">4Fe-4S</keyword>
<evidence type="ECO:0000256" key="2">
    <source>
        <dbReference type="ARBA" id="ARBA00002399"/>
    </source>
</evidence>
<keyword evidence="9" id="KW-0411">Iron-sulfur</keyword>
<keyword evidence="7" id="KW-0479">Metal-binding</keyword>
<dbReference type="SFLD" id="SFLDS00029">
    <property type="entry name" value="Radical_SAM"/>
    <property type="match status" value="1"/>
</dbReference>
<dbReference type="InterPro" id="IPR023404">
    <property type="entry name" value="rSAM_horseshoe"/>
</dbReference>
<keyword evidence="16" id="KW-1185">Reference proteome</keyword>
<comment type="catalytic activity">
    <reaction evidence="11">
        <text>N(6)-L-threonylcarbamoyladenosine(37) in tRNA + (sulfur carrier)-SH + AH2 + 2 S-adenosyl-L-methionine = 2-methylsulfanyl-N(6)-L-threonylcarbamoyladenosine(37) in tRNA + (sulfur carrier)-H + 5'-deoxyadenosine + L-methionine + A + S-adenosyl-L-homocysteine + 2 H(+)</text>
        <dbReference type="Rhea" id="RHEA:37075"/>
        <dbReference type="Rhea" id="RHEA-COMP:10163"/>
        <dbReference type="Rhea" id="RHEA-COMP:11092"/>
        <dbReference type="Rhea" id="RHEA-COMP:14737"/>
        <dbReference type="Rhea" id="RHEA-COMP:14739"/>
        <dbReference type="ChEBI" id="CHEBI:13193"/>
        <dbReference type="ChEBI" id="CHEBI:15378"/>
        <dbReference type="ChEBI" id="CHEBI:17319"/>
        <dbReference type="ChEBI" id="CHEBI:17499"/>
        <dbReference type="ChEBI" id="CHEBI:29917"/>
        <dbReference type="ChEBI" id="CHEBI:57844"/>
        <dbReference type="ChEBI" id="CHEBI:57856"/>
        <dbReference type="ChEBI" id="CHEBI:59789"/>
        <dbReference type="ChEBI" id="CHEBI:64428"/>
        <dbReference type="ChEBI" id="CHEBI:74418"/>
        <dbReference type="ChEBI" id="CHEBI:74420"/>
        <dbReference type="EC" id="2.8.4.5"/>
    </reaction>
</comment>
<dbReference type="Gene3D" id="3.40.50.12160">
    <property type="entry name" value="Methylthiotransferase, N-terminal domain"/>
    <property type="match status" value="1"/>
</dbReference>
<evidence type="ECO:0000259" key="12">
    <source>
        <dbReference type="PROSITE" id="PS50926"/>
    </source>
</evidence>
<dbReference type="SUPFAM" id="SSF102114">
    <property type="entry name" value="Radical SAM enzymes"/>
    <property type="match status" value="1"/>
</dbReference>
<comment type="function">
    <text evidence="2">Catalyzes the methylthiolation of N6-threonylcarbamoyladenosine (t(6)A), leading to the formation of 2-methylthio-N6-threonylcarbamoyladenosine (ms(2)t(6)A) at position 37 in tRNAs that read codons beginning with adenine.</text>
</comment>
<evidence type="ECO:0000256" key="3">
    <source>
        <dbReference type="ARBA" id="ARBA00013273"/>
    </source>
</evidence>
<keyword evidence="6" id="KW-0949">S-adenosyl-L-methionine</keyword>
<dbReference type="InterPro" id="IPR006638">
    <property type="entry name" value="Elp3/MiaA/NifB-like_rSAM"/>
</dbReference>
<gene>
    <name evidence="15" type="primary">mtaB</name>
    <name evidence="15" type="ORF">H8Z77_05915</name>
</gene>
<evidence type="ECO:0000256" key="4">
    <source>
        <dbReference type="ARBA" id="ARBA00022485"/>
    </source>
</evidence>
<dbReference type="EC" id="2.8.4.5" evidence="3"/>
<dbReference type="SMART" id="SM00729">
    <property type="entry name" value="Elp3"/>
    <property type="match status" value="1"/>
</dbReference>
<name>A0ABR7IR20_9CLOT</name>
<reference evidence="15 16" key="1">
    <citation type="submission" date="2020-08" db="EMBL/GenBank/DDBJ databases">
        <title>Genome public.</title>
        <authorList>
            <person name="Liu C."/>
            <person name="Sun Q."/>
        </authorList>
    </citation>
    <scope>NUCLEOTIDE SEQUENCE [LARGE SCALE GENOMIC DNA]</scope>
    <source>
        <strain evidence="15 16">NSJ-27</strain>
    </source>
</reference>
<dbReference type="PROSITE" id="PS50926">
    <property type="entry name" value="TRAM"/>
    <property type="match status" value="1"/>
</dbReference>
<dbReference type="PROSITE" id="PS01278">
    <property type="entry name" value="MTTASE_RADICAL"/>
    <property type="match status" value="1"/>
</dbReference>
<dbReference type="InterPro" id="IPR013848">
    <property type="entry name" value="Methylthiotransferase_N"/>
</dbReference>
<dbReference type="InterPro" id="IPR058240">
    <property type="entry name" value="rSAM_sf"/>
</dbReference>
<dbReference type="InterPro" id="IPR034557">
    <property type="entry name" value="ThrcA_tRNA_MEthiotransferase"/>
</dbReference>
<protein>
    <recommendedName>
        <fullName evidence="3">tRNA (N(6)-L-threonylcarbamoyladenosine(37)-C(2))-methylthiotransferase</fullName>
        <ecNumber evidence="3">2.8.4.5</ecNumber>
    </recommendedName>
    <alternativeName>
        <fullName evidence="10">tRNA-t(6)A37 methylthiotransferase</fullName>
    </alternativeName>
</protein>
<evidence type="ECO:0000313" key="16">
    <source>
        <dbReference type="Proteomes" id="UP000649151"/>
    </source>
</evidence>
<dbReference type="SFLD" id="SFLDG01082">
    <property type="entry name" value="B12-binding_domain_containing"/>
    <property type="match status" value="1"/>
</dbReference>
<evidence type="ECO:0000256" key="10">
    <source>
        <dbReference type="ARBA" id="ARBA00031213"/>
    </source>
</evidence>
<dbReference type="InterPro" id="IPR007197">
    <property type="entry name" value="rSAM"/>
</dbReference>
<feature type="domain" description="Radical SAM core" evidence="14">
    <location>
        <begin position="138"/>
        <end position="367"/>
    </location>
</feature>
<dbReference type="PROSITE" id="PS51918">
    <property type="entry name" value="RADICAL_SAM"/>
    <property type="match status" value="1"/>
</dbReference>
<evidence type="ECO:0000256" key="6">
    <source>
        <dbReference type="ARBA" id="ARBA00022691"/>
    </source>
</evidence>
<dbReference type="NCBIfam" id="TIGR00089">
    <property type="entry name" value="MiaB/RimO family radical SAM methylthiotransferase"/>
    <property type="match status" value="1"/>
</dbReference>
<dbReference type="CDD" id="cd01335">
    <property type="entry name" value="Radical_SAM"/>
    <property type="match status" value="1"/>
</dbReference>
<dbReference type="InterPro" id="IPR020612">
    <property type="entry name" value="Methylthiotransferase_CS"/>
</dbReference>
<comment type="cofactor">
    <cofactor evidence="1">
        <name>[4Fe-4S] cluster</name>
        <dbReference type="ChEBI" id="CHEBI:49883"/>
    </cofactor>
</comment>
<evidence type="ECO:0000259" key="13">
    <source>
        <dbReference type="PROSITE" id="PS51449"/>
    </source>
</evidence>
<evidence type="ECO:0000256" key="1">
    <source>
        <dbReference type="ARBA" id="ARBA00001966"/>
    </source>
</evidence>
<sequence length="430" mass="48919">MRVAFYTLGCKVNQYETEIMSDLFYQNGYDVVHCDDEADVYVVNSCTVTSSGDKKARQALRRFKRNNPDAVVVLTGCFPQAFPDVDQQIPEADVITGSYNRSKVVELVQRFLETRERVIEITPHQRQEPFEKMAVKKFTERTRAFVKIEDGCDRYCSYCIIPTARGPVRSKTMEDLKQELTDLAANGYLEVVLVGINLSSYGRDLENVRLLDAIQLACSIPGIERVRLGSLEPELLTDEDIHEMAKMEKFCPQFHLSLQSGCDATLKRMNRHYDTKEYTRIVEAIRKAFDNPSITTDIMVGFAGETDEEFQQSLEYARFIKLAKAHVFPYSIRQGTRAAKMPDQVSNAEKARRAALMAKVTGETRLEFLKTQVGKQESVLVETFHNGIMEGYTKNYTPVRINTDENLCGQIKCVKIIDVLDDKCVGELID</sequence>
<evidence type="ECO:0000256" key="5">
    <source>
        <dbReference type="ARBA" id="ARBA00022679"/>
    </source>
</evidence>
<dbReference type="InterPro" id="IPR006467">
    <property type="entry name" value="MiaB-like_bact"/>
</dbReference>
<comment type="caution">
    <text evidence="15">The sequence shown here is derived from an EMBL/GenBank/DDBJ whole genome shotgun (WGS) entry which is preliminary data.</text>
</comment>
<dbReference type="SFLD" id="SFLDG01061">
    <property type="entry name" value="methylthiotransferase"/>
    <property type="match status" value="1"/>
</dbReference>